<evidence type="ECO:0008006" key="6">
    <source>
        <dbReference type="Google" id="ProtNLM"/>
    </source>
</evidence>
<comment type="similarity">
    <text evidence="1">Belongs to the cytochrome P450 family.</text>
</comment>
<dbReference type="Proteomes" id="UP001328107">
    <property type="component" value="Unassembled WGS sequence"/>
</dbReference>
<dbReference type="GO" id="GO:0005506">
    <property type="term" value="F:iron ion binding"/>
    <property type="evidence" value="ECO:0007669"/>
    <property type="project" value="InterPro"/>
</dbReference>
<dbReference type="InterPro" id="IPR002401">
    <property type="entry name" value="Cyt_P450_E_grp-I"/>
</dbReference>
<sequence>LICAISFLAYVFLYYQNVRKYPPGPFPLPLIGNLYHVKAEGLHEYLHAIQITVRHCLTLFLPRPIVFMTSFDTVHEALVTKGDIFAGRSHLPPDIYLQRNVETGVTISDGEKWRTQRRFSVKMLRELGMGKNRMEAQINELIDELMQMLRETNDVTKPFDICKPLQQFAGNVTHEVLFGNHFKYSEAAKFEFLLEQACTHLRNIQYNVAALLIQAWPWTKSLPVIWRKGYKEPMDTMSKFNDFIEEEVEKIENSYDRNLEPTNFVEAYLSGMETNGELDLVNLCAVVV</sequence>
<keyword evidence="2" id="KW-0560">Oxidoreductase</keyword>
<proteinExistence type="inferred from homology"/>
<comment type="caution">
    <text evidence="4">The sequence shown here is derived from an EMBL/GenBank/DDBJ whole genome shotgun (WGS) entry which is preliminary data.</text>
</comment>
<dbReference type="GO" id="GO:0016705">
    <property type="term" value="F:oxidoreductase activity, acting on paired donors, with incorporation or reduction of molecular oxygen"/>
    <property type="evidence" value="ECO:0007669"/>
    <property type="project" value="InterPro"/>
</dbReference>
<feature type="non-terminal residue" evidence="4">
    <location>
        <position position="1"/>
    </location>
</feature>
<evidence type="ECO:0000256" key="2">
    <source>
        <dbReference type="ARBA" id="ARBA00023033"/>
    </source>
</evidence>
<accession>A0AAN4ZN89</accession>
<dbReference type="EMBL" id="BTRK01000003">
    <property type="protein sequence ID" value="GMR40705.1"/>
    <property type="molecule type" value="Genomic_DNA"/>
</dbReference>
<dbReference type="AlphaFoldDB" id="A0AAN4ZN89"/>
<evidence type="ECO:0000256" key="1">
    <source>
        <dbReference type="ARBA" id="ARBA00010617"/>
    </source>
</evidence>
<dbReference type="PRINTS" id="PR00463">
    <property type="entry name" value="EP450I"/>
</dbReference>
<gene>
    <name evidence="4" type="ORF">PMAYCL1PPCAC_10900</name>
</gene>
<evidence type="ECO:0000313" key="4">
    <source>
        <dbReference type="EMBL" id="GMR40705.1"/>
    </source>
</evidence>
<dbReference type="InterPro" id="IPR036396">
    <property type="entry name" value="Cyt_P450_sf"/>
</dbReference>
<dbReference type="SUPFAM" id="SSF48264">
    <property type="entry name" value="Cytochrome P450"/>
    <property type="match status" value="1"/>
</dbReference>
<dbReference type="GO" id="GO:0020037">
    <property type="term" value="F:heme binding"/>
    <property type="evidence" value="ECO:0007669"/>
    <property type="project" value="InterPro"/>
</dbReference>
<organism evidence="4 5">
    <name type="scientific">Pristionchus mayeri</name>
    <dbReference type="NCBI Taxonomy" id="1317129"/>
    <lineage>
        <taxon>Eukaryota</taxon>
        <taxon>Metazoa</taxon>
        <taxon>Ecdysozoa</taxon>
        <taxon>Nematoda</taxon>
        <taxon>Chromadorea</taxon>
        <taxon>Rhabditida</taxon>
        <taxon>Rhabditina</taxon>
        <taxon>Diplogasteromorpha</taxon>
        <taxon>Diplogasteroidea</taxon>
        <taxon>Neodiplogasteridae</taxon>
        <taxon>Pristionchus</taxon>
    </lineage>
</organism>
<evidence type="ECO:0000313" key="5">
    <source>
        <dbReference type="Proteomes" id="UP001328107"/>
    </source>
</evidence>
<dbReference type="Pfam" id="PF00067">
    <property type="entry name" value="p450"/>
    <property type="match status" value="1"/>
</dbReference>
<reference evidence="5" key="1">
    <citation type="submission" date="2022-10" db="EMBL/GenBank/DDBJ databases">
        <title>Genome assembly of Pristionchus species.</title>
        <authorList>
            <person name="Yoshida K."/>
            <person name="Sommer R.J."/>
        </authorList>
    </citation>
    <scope>NUCLEOTIDE SEQUENCE [LARGE SCALE GENOMIC DNA]</scope>
    <source>
        <strain evidence="5">RS5460</strain>
    </source>
</reference>
<keyword evidence="5" id="KW-1185">Reference proteome</keyword>
<evidence type="ECO:0000256" key="3">
    <source>
        <dbReference type="SAM" id="Coils"/>
    </source>
</evidence>
<keyword evidence="2" id="KW-0503">Monooxygenase</keyword>
<name>A0AAN4ZN89_9BILA</name>
<feature type="coiled-coil region" evidence="3">
    <location>
        <begin position="124"/>
        <end position="151"/>
    </location>
</feature>
<feature type="non-terminal residue" evidence="4">
    <location>
        <position position="288"/>
    </location>
</feature>
<keyword evidence="3" id="KW-0175">Coiled coil</keyword>
<protein>
    <recommendedName>
        <fullName evidence="6">Cytochrome P450</fullName>
    </recommendedName>
</protein>
<dbReference type="PANTHER" id="PTHR24284:SF1">
    <property type="entry name" value="CYTOCHROME P450 FAMILY"/>
    <property type="match status" value="1"/>
</dbReference>
<dbReference type="GO" id="GO:0004497">
    <property type="term" value="F:monooxygenase activity"/>
    <property type="evidence" value="ECO:0007669"/>
    <property type="project" value="UniProtKB-KW"/>
</dbReference>
<dbReference type="Gene3D" id="1.10.630.10">
    <property type="entry name" value="Cytochrome P450"/>
    <property type="match status" value="1"/>
</dbReference>
<dbReference type="PANTHER" id="PTHR24284">
    <property type="entry name" value="CYTOCHROME P450 FAMILY"/>
    <property type="match status" value="1"/>
</dbReference>
<dbReference type="InterPro" id="IPR001128">
    <property type="entry name" value="Cyt_P450"/>
</dbReference>